<accession>A0ABP9U465</accession>
<reference evidence="2 3" key="1">
    <citation type="submission" date="2024-02" db="EMBL/GenBank/DDBJ databases">
        <title>Characterization of antibiotic resistant novel bacterial strains and their environmental applications.</title>
        <authorList>
            <person name="Manzoor S."/>
            <person name="Abbas S."/>
            <person name="Arshad M."/>
            <person name="Li W.J."/>
            <person name="Ahmed I."/>
        </authorList>
    </citation>
    <scope>NUCLEOTIDE SEQUENCE [LARGE SCALE GENOMIC DNA]</scope>
    <source>
        <strain evidence="2 3">KACC 15558</strain>
    </source>
</reference>
<comment type="caution">
    <text evidence="2">The sequence shown here is derived from an EMBL/GenBank/DDBJ whole genome shotgun (WGS) entry which is preliminary data.</text>
</comment>
<sequence>MGFHTAVGIADQDAGDWRDASPLTPREAADHVRNPISIEQIVDDGDDHTDSYRLILSTSMVSD</sequence>
<dbReference type="Proteomes" id="UP001498935">
    <property type="component" value="Unassembled WGS sequence"/>
</dbReference>
<organism evidence="2 3">
    <name type="scientific">Brevibacterium ammoniilyticum</name>
    <dbReference type="NCBI Taxonomy" id="1046555"/>
    <lineage>
        <taxon>Bacteria</taxon>
        <taxon>Bacillati</taxon>
        <taxon>Actinomycetota</taxon>
        <taxon>Actinomycetes</taxon>
        <taxon>Micrococcales</taxon>
        <taxon>Brevibacteriaceae</taxon>
        <taxon>Brevibacterium</taxon>
    </lineage>
</organism>
<keyword evidence="3" id="KW-1185">Reference proteome</keyword>
<evidence type="ECO:0000313" key="2">
    <source>
        <dbReference type="EMBL" id="GAA5342375.1"/>
    </source>
</evidence>
<gene>
    <name evidence="2" type="ORF">KACC15558_34160</name>
</gene>
<feature type="region of interest" description="Disordered" evidence="1">
    <location>
        <begin position="1"/>
        <end position="49"/>
    </location>
</feature>
<proteinExistence type="predicted"/>
<evidence type="ECO:0000256" key="1">
    <source>
        <dbReference type="SAM" id="MobiDB-lite"/>
    </source>
</evidence>
<evidence type="ECO:0000313" key="3">
    <source>
        <dbReference type="Proteomes" id="UP001498935"/>
    </source>
</evidence>
<dbReference type="EMBL" id="BAABNP010000024">
    <property type="protein sequence ID" value="GAA5342375.1"/>
    <property type="molecule type" value="Genomic_DNA"/>
</dbReference>
<protein>
    <submittedName>
        <fullName evidence="2">Uncharacterized protein</fullName>
    </submittedName>
</protein>
<name>A0ABP9U465_9MICO</name>
<dbReference type="RefSeq" id="WP_342039095.1">
    <property type="nucleotide sequence ID" value="NZ_BAABBK010000025.1"/>
</dbReference>